<dbReference type="InterPro" id="IPR051881">
    <property type="entry name" value="Copper_transport_ATOX1-like"/>
</dbReference>
<evidence type="ECO:0000256" key="2">
    <source>
        <dbReference type="ARBA" id="ARBA00022723"/>
    </source>
</evidence>
<comment type="similarity">
    <text evidence="7">Belongs to the ATX1 family.</text>
</comment>
<evidence type="ECO:0000256" key="6">
    <source>
        <dbReference type="ARBA" id="ARBA00023186"/>
    </source>
</evidence>
<dbReference type="SUPFAM" id="SSF55008">
    <property type="entry name" value="HMA, heavy metal-associated domain"/>
    <property type="match status" value="1"/>
</dbReference>
<dbReference type="Proteomes" id="UP001498398">
    <property type="component" value="Unassembled WGS sequence"/>
</dbReference>
<keyword evidence="3" id="KW-0187">Copper transport</keyword>
<evidence type="ECO:0000256" key="1">
    <source>
        <dbReference type="ARBA" id="ARBA00022448"/>
    </source>
</evidence>
<keyword evidence="4" id="KW-0186">Copper</keyword>
<sequence>MASAQTYEFDVKMTCSGCSGAVTRVLEKAKPDVVDYSVDLDKQQVIVKSTAPYEQILEKIKKTGKEVRSGKVVA</sequence>
<reference evidence="9 10" key="1">
    <citation type="submission" date="2024-01" db="EMBL/GenBank/DDBJ databases">
        <title>A draft genome for the cacao thread blight pathogen Marasmiellus scandens.</title>
        <authorList>
            <person name="Baruah I.K."/>
            <person name="Leung J."/>
            <person name="Bukari Y."/>
            <person name="Amoako-Attah I."/>
            <person name="Meinhardt L.W."/>
            <person name="Bailey B.A."/>
            <person name="Cohen S.P."/>
        </authorList>
    </citation>
    <scope>NUCLEOTIDE SEQUENCE [LARGE SCALE GENOMIC DNA]</scope>
    <source>
        <strain evidence="9 10">GH-19</strain>
    </source>
</reference>
<evidence type="ECO:0000256" key="4">
    <source>
        <dbReference type="ARBA" id="ARBA00023008"/>
    </source>
</evidence>
<dbReference type="CDD" id="cd00371">
    <property type="entry name" value="HMA"/>
    <property type="match status" value="1"/>
</dbReference>
<evidence type="ECO:0000313" key="10">
    <source>
        <dbReference type="Proteomes" id="UP001498398"/>
    </source>
</evidence>
<gene>
    <name evidence="9" type="primary">ATX1</name>
    <name evidence="9" type="ORF">VKT23_004153</name>
</gene>
<keyword evidence="2" id="KW-0479">Metal-binding</keyword>
<organism evidence="9 10">
    <name type="scientific">Marasmiellus scandens</name>
    <dbReference type="NCBI Taxonomy" id="2682957"/>
    <lineage>
        <taxon>Eukaryota</taxon>
        <taxon>Fungi</taxon>
        <taxon>Dikarya</taxon>
        <taxon>Basidiomycota</taxon>
        <taxon>Agaricomycotina</taxon>
        <taxon>Agaricomycetes</taxon>
        <taxon>Agaricomycetidae</taxon>
        <taxon>Agaricales</taxon>
        <taxon>Marasmiineae</taxon>
        <taxon>Omphalotaceae</taxon>
        <taxon>Marasmiellus</taxon>
    </lineage>
</organism>
<keyword evidence="6" id="KW-0143">Chaperone</keyword>
<keyword evidence="1" id="KW-0813">Transport</keyword>
<proteinExistence type="inferred from homology"/>
<dbReference type="InterPro" id="IPR036163">
    <property type="entry name" value="HMA_dom_sf"/>
</dbReference>
<evidence type="ECO:0000256" key="3">
    <source>
        <dbReference type="ARBA" id="ARBA00022796"/>
    </source>
</evidence>
<protein>
    <submittedName>
        <fullName evidence="9">Cytosolic copper metallochaperone</fullName>
    </submittedName>
</protein>
<feature type="domain" description="HMA" evidence="8">
    <location>
        <begin position="4"/>
        <end position="68"/>
    </location>
</feature>
<dbReference type="PANTHER" id="PTHR46365:SF1">
    <property type="entry name" value="COPPER TRANSPORT PROTEIN ATOX1"/>
    <property type="match status" value="1"/>
</dbReference>
<dbReference type="Pfam" id="PF00403">
    <property type="entry name" value="HMA"/>
    <property type="match status" value="1"/>
</dbReference>
<dbReference type="InterPro" id="IPR006121">
    <property type="entry name" value="HMA_dom"/>
</dbReference>
<comment type="caution">
    <text evidence="9">The sequence shown here is derived from an EMBL/GenBank/DDBJ whole genome shotgun (WGS) entry which is preliminary data.</text>
</comment>
<evidence type="ECO:0000256" key="7">
    <source>
        <dbReference type="ARBA" id="ARBA00038171"/>
    </source>
</evidence>
<dbReference type="EMBL" id="JBANRG010000004">
    <property type="protein sequence ID" value="KAK7467093.1"/>
    <property type="molecule type" value="Genomic_DNA"/>
</dbReference>
<keyword evidence="5" id="KW-0406">Ion transport</keyword>
<name>A0ABR1JV79_9AGAR</name>
<dbReference type="Gene3D" id="3.30.70.100">
    <property type="match status" value="1"/>
</dbReference>
<evidence type="ECO:0000256" key="5">
    <source>
        <dbReference type="ARBA" id="ARBA00023065"/>
    </source>
</evidence>
<keyword evidence="10" id="KW-1185">Reference proteome</keyword>
<dbReference type="PANTHER" id="PTHR46365">
    <property type="entry name" value="COPPER TRANSPORT PROTEIN ATOX1"/>
    <property type="match status" value="1"/>
</dbReference>
<evidence type="ECO:0000313" key="9">
    <source>
        <dbReference type="EMBL" id="KAK7467093.1"/>
    </source>
</evidence>
<evidence type="ECO:0000259" key="8">
    <source>
        <dbReference type="PROSITE" id="PS50846"/>
    </source>
</evidence>
<dbReference type="PROSITE" id="PS50846">
    <property type="entry name" value="HMA_2"/>
    <property type="match status" value="1"/>
</dbReference>
<accession>A0ABR1JV79</accession>